<evidence type="ECO:0000256" key="1">
    <source>
        <dbReference type="ARBA" id="ARBA00023157"/>
    </source>
</evidence>
<proteinExistence type="predicted"/>
<keyword evidence="4" id="KW-1185">Reference proteome</keyword>
<dbReference type="Ensembl" id="ENSSAUT00010039854.1">
    <property type="protein sequence ID" value="ENSSAUP00010037841.1"/>
    <property type="gene ID" value="ENSSAUG00010015980.1"/>
</dbReference>
<reference evidence="3" key="1">
    <citation type="submission" date="2021-04" db="EMBL/GenBank/DDBJ databases">
        <authorList>
            <consortium name="Wellcome Sanger Institute Data Sharing"/>
        </authorList>
    </citation>
    <scope>NUCLEOTIDE SEQUENCE [LARGE SCALE GENOMIC DNA]</scope>
</reference>
<dbReference type="InterPro" id="IPR018378">
    <property type="entry name" value="C-type_lectin_CS"/>
</dbReference>
<evidence type="ECO:0000259" key="2">
    <source>
        <dbReference type="PROSITE" id="PS50041"/>
    </source>
</evidence>
<reference evidence="3" key="2">
    <citation type="submission" date="2025-08" db="UniProtKB">
        <authorList>
            <consortium name="Ensembl"/>
        </authorList>
    </citation>
    <scope>IDENTIFICATION</scope>
</reference>
<evidence type="ECO:0000313" key="3">
    <source>
        <dbReference type="Ensembl" id="ENSSAUP00010037841.1"/>
    </source>
</evidence>
<dbReference type="InterPro" id="IPR001304">
    <property type="entry name" value="C-type_lectin-like"/>
</dbReference>
<reference evidence="3" key="3">
    <citation type="submission" date="2025-09" db="UniProtKB">
        <authorList>
            <consortium name="Ensembl"/>
        </authorList>
    </citation>
    <scope>IDENTIFICATION</scope>
</reference>
<feature type="domain" description="C-type lectin" evidence="2">
    <location>
        <begin position="151"/>
        <end position="260"/>
    </location>
</feature>
<organism evidence="3 4">
    <name type="scientific">Sparus aurata</name>
    <name type="common">Gilthead sea bream</name>
    <dbReference type="NCBI Taxonomy" id="8175"/>
    <lineage>
        <taxon>Eukaryota</taxon>
        <taxon>Metazoa</taxon>
        <taxon>Chordata</taxon>
        <taxon>Craniata</taxon>
        <taxon>Vertebrata</taxon>
        <taxon>Euteleostomi</taxon>
        <taxon>Actinopterygii</taxon>
        <taxon>Neopterygii</taxon>
        <taxon>Teleostei</taxon>
        <taxon>Neoteleostei</taxon>
        <taxon>Acanthomorphata</taxon>
        <taxon>Eupercaria</taxon>
        <taxon>Spariformes</taxon>
        <taxon>Sparidae</taxon>
        <taxon>Sparus</taxon>
    </lineage>
</organism>
<dbReference type="GeneTree" id="ENSGT01100000263473"/>
<dbReference type="Gene3D" id="3.10.100.10">
    <property type="entry name" value="Mannose-Binding Protein A, subunit A"/>
    <property type="match status" value="2"/>
</dbReference>
<dbReference type="InterPro" id="IPR016187">
    <property type="entry name" value="CTDL_fold"/>
</dbReference>
<dbReference type="AlphaFoldDB" id="A0A671WFX9"/>
<protein>
    <submittedName>
        <fullName evidence="3">Macrophage mannose receptor 1-like</fullName>
    </submittedName>
</protein>
<dbReference type="InterPro" id="IPR016186">
    <property type="entry name" value="C-type_lectin-like/link_sf"/>
</dbReference>
<keyword evidence="1" id="KW-1015">Disulfide bond</keyword>
<dbReference type="PROSITE" id="PS00615">
    <property type="entry name" value="C_TYPE_LECTIN_1"/>
    <property type="match status" value="2"/>
</dbReference>
<evidence type="ECO:0000313" key="4">
    <source>
        <dbReference type="Proteomes" id="UP000472265"/>
    </source>
</evidence>
<dbReference type="PANTHER" id="PTHR45784">
    <property type="entry name" value="C-TYPE LECTIN DOMAIN FAMILY 20 MEMBER A-RELATED"/>
    <property type="match status" value="1"/>
</dbReference>
<feature type="domain" description="C-type lectin" evidence="2">
    <location>
        <begin position="22"/>
        <end position="146"/>
    </location>
</feature>
<sequence length="278" mass="32439">MDCYATLILLFFGFSFSSCYRFPLRKYYYINTLMTWSDAQHYCREKYTDLATFESVDDFKRLKPDFSYSWAWIGLKDDPKSWKGVMGNDTNSWRWSATSKTSQTGYHNWKGGDPNSGGGKENCVIMGSTRGWHDVSCQSLKSFVCYTATNQNEKTYVFISASKTWHSAQAYCREHYTDLPTIENTKENSDVYSAKPGNAQAWIGLYRVPWTWSDNTQSSFRFWRSGCPDNYLGNQFCVVENSLHEWNDINCPYKFPFICHQVLRLRTMIKMKIQTDAD</sequence>
<dbReference type="SUPFAM" id="SSF56436">
    <property type="entry name" value="C-type lectin-like"/>
    <property type="match status" value="2"/>
</dbReference>
<dbReference type="PANTHER" id="PTHR45784:SF3">
    <property type="entry name" value="C-TYPE LECTIN DOMAIN FAMILY 4 MEMBER K-LIKE-RELATED"/>
    <property type="match status" value="1"/>
</dbReference>
<dbReference type="SMART" id="SM00034">
    <property type="entry name" value="CLECT"/>
    <property type="match status" value="2"/>
</dbReference>
<dbReference type="Proteomes" id="UP000472265">
    <property type="component" value="Chromosome 17"/>
</dbReference>
<name>A0A671WFX9_SPAAU</name>
<dbReference type="Pfam" id="PF00059">
    <property type="entry name" value="Lectin_C"/>
    <property type="match status" value="2"/>
</dbReference>
<accession>A0A671WFX9</accession>
<gene>
    <name evidence="3" type="primary">LOC115567053</name>
</gene>
<dbReference type="PROSITE" id="PS50041">
    <property type="entry name" value="C_TYPE_LECTIN_2"/>
    <property type="match status" value="2"/>
</dbReference>